<dbReference type="Proteomes" id="UP000828390">
    <property type="component" value="Unassembled WGS sequence"/>
</dbReference>
<organism evidence="2 3">
    <name type="scientific">Dreissena polymorpha</name>
    <name type="common">Zebra mussel</name>
    <name type="synonym">Mytilus polymorpha</name>
    <dbReference type="NCBI Taxonomy" id="45954"/>
    <lineage>
        <taxon>Eukaryota</taxon>
        <taxon>Metazoa</taxon>
        <taxon>Spiralia</taxon>
        <taxon>Lophotrochozoa</taxon>
        <taxon>Mollusca</taxon>
        <taxon>Bivalvia</taxon>
        <taxon>Autobranchia</taxon>
        <taxon>Heteroconchia</taxon>
        <taxon>Euheterodonta</taxon>
        <taxon>Imparidentia</taxon>
        <taxon>Neoheterodontei</taxon>
        <taxon>Myida</taxon>
        <taxon>Dreissenoidea</taxon>
        <taxon>Dreissenidae</taxon>
        <taxon>Dreissena</taxon>
    </lineage>
</organism>
<sequence>MGPCDVVTGACGNGGCKDGWKGKACNESCPLGSYSINCSKQCQCLVGPCDGVTGECGNGGCKDGWKGKACNESCSLGSYSLNCSKHCQCLMGPCDKVTGACGNGGCTDGWKGIACNETSEDTKQSSTIIWISTASGSGLLIVCVTTIVCVCSRTKKRKRALEAIQSRRSQFSRSFPTAGMHITVPSQKHYVRCNPEPRNEKEPDPTFPSVGDNEYLTLSDLDLEGSDYHHIADCDVYSSEYAGIANATGTSLQSYRALPPIPGATSSTDDDNLQPVTANLSKDISLETKDKPLRQTSGTWYITPVTRELSVEMHALLNTNDKPLRRASLPLNKTSGTIDLSIHKFSTL</sequence>
<name>A0A9D4R8D4_DREPO</name>
<dbReference type="Gene3D" id="2.170.300.10">
    <property type="entry name" value="Tie2 ligand-binding domain superfamily"/>
    <property type="match status" value="1"/>
</dbReference>
<dbReference type="PANTHER" id="PTHR24035:SF109">
    <property type="entry name" value="PROTEIN DRAPER"/>
    <property type="match status" value="1"/>
</dbReference>
<protein>
    <submittedName>
        <fullName evidence="2">Uncharacterized protein</fullName>
    </submittedName>
</protein>
<gene>
    <name evidence="2" type="ORF">DPMN_099652</name>
</gene>
<dbReference type="InterPro" id="IPR052108">
    <property type="entry name" value="MEGF/SIB"/>
</dbReference>
<keyword evidence="1" id="KW-0812">Transmembrane</keyword>
<evidence type="ECO:0000256" key="1">
    <source>
        <dbReference type="SAM" id="Phobius"/>
    </source>
</evidence>
<keyword evidence="1" id="KW-1133">Transmembrane helix</keyword>
<dbReference type="AlphaFoldDB" id="A0A9D4R8D4"/>
<dbReference type="EMBL" id="JAIWYP010000003">
    <property type="protein sequence ID" value="KAH3857055.1"/>
    <property type="molecule type" value="Genomic_DNA"/>
</dbReference>
<evidence type="ECO:0000313" key="3">
    <source>
        <dbReference type="Proteomes" id="UP000828390"/>
    </source>
</evidence>
<accession>A0A9D4R8D4</accession>
<comment type="caution">
    <text evidence="2">The sequence shown here is derived from an EMBL/GenBank/DDBJ whole genome shotgun (WGS) entry which is preliminary data.</text>
</comment>
<proteinExistence type="predicted"/>
<dbReference type="PANTHER" id="PTHR24035">
    <property type="entry name" value="MULTIPLE EPIDERMAL GROWTH FACTOR-LIKE DOMAINS PROTEIN"/>
    <property type="match status" value="1"/>
</dbReference>
<reference evidence="2" key="2">
    <citation type="submission" date="2020-11" db="EMBL/GenBank/DDBJ databases">
        <authorList>
            <person name="McCartney M.A."/>
            <person name="Auch B."/>
            <person name="Kono T."/>
            <person name="Mallez S."/>
            <person name="Becker A."/>
            <person name="Gohl D.M."/>
            <person name="Silverstein K.A.T."/>
            <person name="Koren S."/>
            <person name="Bechman K.B."/>
            <person name="Herman A."/>
            <person name="Abrahante J.E."/>
            <person name="Garbe J."/>
        </authorList>
    </citation>
    <scope>NUCLEOTIDE SEQUENCE</scope>
    <source>
        <strain evidence="2">Duluth1</strain>
        <tissue evidence="2">Whole animal</tissue>
    </source>
</reference>
<evidence type="ECO:0000313" key="2">
    <source>
        <dbReference type="EMBL" id="KAH3857055.1"/>
    </source>
</evidence>
<keyword evidence="1" id="KW-0472">Membrane</keyword>
<keyword evidence="3" id="KW-1185">Reference proteome</keyword>
<reference evidence="2" key="1">
    <citation type="journal article" date="2019" name="bioRxiv">
        <title>The Genome of the Zebra Mussel, Dreissena polymorpha: A Resource for Invasive Species Research.</title>
        <authorList>
            <person name="McCartney M.A."/>
            <person name="Auch B."/>
            <person name="Kono T."/>
            <person name="Mallez S."/>
            <person name="Zhang Y."/>
            <person name="Obille A."/>
            <person name="Becker A."/>
            <person name="Abrahante J.E."/>
            <person name="Garbe J."/>
            <person name="Badalamenti J.P."/>
            <person name="Herman A."/>
            <person name="Mangelson H."/>
            <person name="Liachko I."/>
            <person name="Sullivan S."/>
            <person name="Sone E.D."/>
            <person name="Koren S."/>
            <person name="Silverstein K.A.T."/>
            <person name="Beckman K.B."/>
            <person name="Gohl D.M."/>
        </authorList>
    </citation>
    <scope>NUCLEOTIDE SEQUENCE</scope>
    <source>
        <strain evidence="2">Duluth1</strain>
        <tissue evidence="2">Whole animal</tissue>
    </source>
</reference>
<feature type="transmembrane region" description="Helical" evidence="1">
    <location>
        <begin position="128"/>
        <end position="151"/>
    </location>
</feature>